<dbReference type="InterPro" id="IPR028909">
    <property type="entry name" value="bL21-like"/>
</dbReference>
<feature type="compositionally biased region" description="Polar residues" evidence="2">
    <location>
        <begin position="42"/>
        <end position="57"/>
    </location>
</feature>
<dbReference type="PANTHER" id="PTHR21349">
    <property type="entry name" value="50S RIBOSOMAL PROTEIN L21"/>
    <property type="match status" value="1"/>
</dbReference>
<feature type="region of interest" description="Disordered" evidence="2">
    <location>
        <begin position="40"/>
        <end position="114"/>
    </location>
</feature>
<evidence type="ECO:0000256" key="1">
    <source>
        <dbReference type="ARBA" id="ARBA00044129"/>
    </source>
</evidence>
<dbReference type="PANTHER" id="PTHR21349:SF0">
    <property type="entry name" value="LARGE RIBOSOMAL SUBUNIT PROTEIN BL21M"/>
    <property type="match status" value="1"/>
</dbReference>
<dbReference type="EMBL" id="JBBWWR010000018">
    <property type="protein sequence ID" value="KAK8943721.1"/>
    <property type="molecule type" value="Genomic_DNA"/>
</dbReference>
<evidence type="ECO:0000313" key="3">
    <source>
        <dbReference type="EMBL" id="KAK8943721.1"/>
    </source>
</evidence>
<keyword evidence="4" id="KW-1185">Reference proteome</keyword>
<accession>A0ABR2LKV3</accession>
<dbReference type="Proteomes" id="UP001412067">
    <property type="component" value="Unassembled WGS sequence"/>
</dbReference>
<sequence>MAARRLAGSVTRHFRSLNQPISRSLSSQALVMRTEVIPSPQYPQQNSFSALHSTNPLRSGDLRKLSSRSTDFSLSEDEDREDDDGDEVEEGESCDEEDGSVSGRKLASRSGKSKEEMVKEAAEIGYSVVGPLTLSENPFKLYEPAFAIVQIGSHQFKVCNGDSIFTERLKYCEVNDKNGHGEGTVQTVVKVVMVTVGSRKIVFATDPCCAGIGFHFIYEEDGPVFDGMCS</sequence>
<evidence type="ECO:0000256" key="2">
    <source>
        <dbReference type="SAM" id="MobiDB-lite"/>
    </source>
</evidence>
<feature type="compositionally biased region" description="Acidic residues" evidence="2">
    <location>
        <begin position="74"/>
        <end position="99"/>
    </location>
</feature>
<gene>
    <name evidence="3" type="ORF">KSP40_PGU002730</name>
</gene>
<reference evidence="3 4" key="1">
    <citation type="journal article" date="2022" name="Nat. Plants">
        <title>Genomes of leafy and leafless Platanthera orchids illuminate the evolution of mycoheterotrophy.</title>
        <authorList>
            <person name="Li M.H."/>
            <person name="Liu K.W."/>
            <person name="Li Z."/>
            <person name="Lu H.C."/>
            <person name="Ye Q.L."/>
            <person name="Zhang D."/>
            <person name="Wang J.Y."/>
            <person name="Li Y.F."/>
            <person name="Zhong Z.M."/>
            <person name="Liu X."/>
            <person name="Yu X."/>
            <person name="Liu D.K."/>
            <person name="Tu X.D."/>
            <person name="Liu B."/>
            <person name="Hao Y."/>
            <person name="Liao X.Y."/>
            <person name="Jiang Y.T."/>
            <person name="Sun W.H."/>
            <person name="Chen J."/>
            <person name="Chen Y.Q."/>
            <person name="Ai Y."/>
            <person name="Zhai J.W."/>
            <person name="Wu S.S."/>
            <person name="Zhou Z."/>
            <person name="Hsiao Y.Y."/>
            <person name="Wu W.L."/>
            <person name="Chen Y.Y."/>
            <person name="Lin Y.F."/>
            <person name="Hsu J.L."/>
            <person name="Li C.Y."/>
            <person name="Wang Z.W."/>
            <person name="Zhao X."/>
            <person name="Zhong W.Y."/>
            <person name="Ma X.K."/>
            <person name="Ma L."/>
            <person name="Huang J."/>
            <person name="Chen G.Z."/>
            <person name="Huang M.Z."/>
            <person name="Huang L."/>
            <person name="Peng D.H."/>
            <person name="Luo Y.B."/>
            <person name="Zou S.Q."/>
            <person name="Chen S.P."/>
            <person name="Lan S."/>
            <person name="Tsai W.C."/>
            <person name="Van de Peer Y."/>
            <person name="Liu Z.J."/>
        </authorList>
    </citation>
    <scope>NUCLEOTIDE SEQUENCE [LARGE SCALE GENOMIC DNA]</scope>
    <source>
        <strain evidence="3">Lor288</strain>
    </source>
</reference>
<name>A0ABR2LKV3_9ASPA</name>
<organism evidence="3 4">
    <name type="scientific">Platanthera guangdongensis</name>
    <dbReference type="NCBI Taxonomy" id="2320717"/>
    <lineage>
        <taxon>Eukaryota</taxon>
        <taxon>Viridiplantae</taxon>
        <taxon>Streptophyta</taxon>
        <taxon>Embryophyta</taxon>
        <taxon>Tracheophyta</taxon>
        <taxon>Spermatophyta</taxon>
        <taxon>Magnoliopsida</taxon>
        <taxon>Liliopsida</taxon>
        <taxon>Asparagales</taxon>
        <taxon>Orchidaceae</taxon>
        <taxon>Orchidoideae</taxon>
        <taxon>Orchideae</taxon>
        <taxon>Orchidinae</taxon>
        <taxon>Platanthera</taxon>
    </lineage>
</organism>
<proteinExistence type="predicted"/>
<evidence type="ECO:0000313" key="4">
    <source>
        <dbReference type="Proteomes" id="UP001412067"/>
    </source>
</evidence>
<comment type="caution">
    <text evidence="3">The sequence shown here is derived from an EMBL/GenBank/DDBJ whole genome shotgun (WGS) entry which is preliminary data.</text>
</comment>
<protein>
    <recommendedName>
        <fullName evidence="1">Large ribosomal subunit protein bL21m</fullName>
    </recommendedName>
</protein>